<keyword evidence="10" id="KW-1185">Reference proteome</keyword>
<sequence>MFRKLLFPTQPDGKIVSVILLMARIVFGILMMTHGIQKWTNFQELSAVFPDPLGVGSSLSLSLAIFGELACSIAFILGFLYRLSMIPMIFTMIVAFFVIHANDPFAAKELAFIYLAVFILMYIVGSGKYAVDSWLEKLIYQKRDK</sequence>
<dbReference type="GO" id="GO:0005886">
    <property type="term" value="C:plasma membrane"/>
    <property type="evidence" value="ECO:0007669"/>
    <property type="project" value="UniProtKB-SubCell"/>
</dbReference>
<reference evidence="9 11" key="2">
    <citation type="submission" date="2019-02" db="EMBL/GenBank/DDBJ databases">
        <authorList>
            <consortium name="Pathogen Informatics"/>
        </authorList>
    </citation>
    <scope>NUCLEOTIDE SEQUENCE [LARGE SCALE GENOMIC DNA]</scope>
    <source>
        <strain evidence="9 11">3012STDY7078512</strain>
    </source>
</reference>
<dbReference type="InterPro" id="IPR051907">
    <property type="entry name" value="DoxX-like_oxidoreductase"/>
</dbReference>
<protein>
    <submittedName>
        <fullName evidence="8">DoxX family protein</fullName>
    </submittedName>
</protein>
<reference evidence="8 10" key="1">
    <citation type="submission" date="2018-11" db="EMBL/GenBank/DDBJ databases">
        <title>Genomes From Bacteria Associated with the Canine Oral Cavity: a Test Case for Automated Genome-Based Taxonomic Assignment.</title>
        <authorList>
            <person name="Coil D.A."/>
            <person name="Jospin G."/>
            <person name="Darling A.E."/>
            <person name="Wallis C."/>
            <person name="Davis I.J."/>
            <person name="Harris S."/>
            <person name="Eisen J.A."/>
            <person name="Holcombe L.J."/>
            <person name="O'Flynn C."/>
        </authorList>
    </citation>
    <scope>NUCLEOTIDE SEQUENCE [LARGE SCALE GENOMIC DNA]</scope>
    <source>
        <strain evidence="8 10">OH1047_COT-310</strain>
    </source>
</reference>
<evidence type="ECO:0000256" key="4">
    <source>
        <dbReference type="ARBA" id="ARBA00022692"/>
    </source>
</evidence>
<gene>
    <name evidence="8" type="ORF">EII33_11605</name>
    <name evidence="9" type="ORF">NCTC7812_02411</name>
</gene>
<evidence type="ECO:0000256" key="7">
    <source>
        <dbReference type="SAM" id="Phobius"/>
    </source>
</evidence>
<dbReference type="Proteomes" id="UP000396835">
    <property type="component" value="Unassembled WGS sequence"/>
</dbReference>
<dbReference type="PANTHER" id="PTHR33452:SF1">
    <property type="entry name" value="INNER MEMBRANE PROTEIN YPHA-RELATED"/>
    <property type="match status" value="1"/>
</dbReference>
<comment type="subcellular location">
    <subcellularLocation>
        <location evidence="1">Cell membrane</location>
        <topology evidence="1">Multi-pass membrane protein</topology>
    </subcellularLocation>
</comment>
<keyword evidence="3" id="KW-1003">Cell membrane</keyword>
<keyword evidence="5 7" id="KW-1133">Transmembrane helix</keyword>
<feature type="transmembrane region" description="Helical" evidence="7">
    <location>
        <begin position="111"/>
        <end position="131"/>
    </location>
</feature>
<feature type="transmembrane region" description="Helical" evidence="7">
    <location>
        <begin position="12"/>
        <end position="33"/>
    </location>
</feature>
<dbReference type="AlphaFoldDB" id="A0A3P2A011"/>
<keyword evidence="4 7" id="KW-0812">Transmembrane</keyword>
<dbReference type="InterPro" id="IPR032808">
    <property type="entry name" value="DoxX"/>
</dbReference>
<dbReference type="OrthoDB" id="9813193at2"/>
<evidence type="ECO:0000256" key="3">
    <source>
        <dbReference type="ARBA" id="ARBA00022475"/>
    </source>
</evidence>
<dbReference type="Proteomes" id="UP000279562">
    <property type="component" value="Unassembled WGS sequence"/>
</dbReference>
<organism evidence="8 10">
    <name type="scientific">Prevotella heparinolytica</name>
    <dbReference type="NCBI Taxonomy" id="28113"/>
    <lineage>
        <taxon>Bacteria</taxon>
        <taxon>Pseudomonadati</taxon>
        <taxon>Bacteroidota</taxon>
        <taxon>Bacteroidia</taxon>
        <taxon>Bacteroidales</taxon>
        <taxon>Bacteroidaceae</taxon>
        <taxon>Bacteroides</taxon>
    </lineage>
</organism>
<dbReference type="PANTHER" id="PTHR33452">
    <property type="entry name" value="OXIDOREDUCTASE CATD-RELATED"/>
    <property type="match status" value="1"/>
</dbReference>
<evidence type="ECO:0000313" key="10">
    <source>
        <dbReference type="Proteomes" id="UP000279562"/>
    </source>
</evidence>
<feature type="transmembrane region" description="Helical" evidence="7">
    <location>
        <begin position="83"/>
        <end position="99"/>
    </location>
</feature>
<keyword evidence="6 7" id="KW-0472">Membrane</keyword>
<feature type="transmembrane region" description="Helical" evidence="7">
    <location>
        <begin position="53"/>
        <end position="76"/>
    </location>
</feature>
<comment type="similarity">
    <text evidence="2">Belongs to the DoxX family.</text>
</comment>
<evidence type="ECO:0000256" key="1">
    <source>
        <dbReference type="ARBA" id="ARBA00004651"/>
    </source>
</evidence>
<accession>A0A3P2A011</accession>
<evidence type="ECO:0000256" key="5">
    <source>
        <dbReference type="ARBA" id="ARBA00022989"/>
    </source>
</evidence>
<evidence type="ECO:0000256" key="6">
    <source>
        <dbReference type="ARBA" id="ARBA00023136"/>
    </source>
</evidence>
<evidence type="ECO:0000313" key="9">
    <source>
        <dbReference type="EMBL" id="VFB14843.1"/>
    </source>
</evidence>
<dbReference type="RefSeq" id="WP_125239848.1">
    <property type="nucleotide sequence ID" value="NZ_CAACYH010000004.1"/>
</dbReference>
<evidence type="ECO:0000256" key="2">
    <source>
        <dbReference type="ARBA" id="ARBA00006679"/>
    </source>
</evidence>
<dbReference type="EMBL" id="CAACYH010000004">
    <property type="protein sequence ID" value="VFB14843.1"/>
    <property type="molecule type" value="Genomic_DNA"/>
</dbReference>
<dbReference type="EMBL" id="RQYF01000073">
    <property type="protein sequence ID" value="RRD88709.1"/>
    <property type="molecule type" value="Genomic_DNA"/>
</dbReference>
<dbReference type="Pfam" id="PF07681">
    <property type="entry name" value="DoxX"/>
    <property type="match status" value="1"/>
</dbReference>
<proteinExistence type="inferred from homology"/>
<evidence type="ECO:0000313" key="11">
    <source>
        <dbReference type="Proteomes" id="UP000396835"/>
    </source>
</evidence>
<evidence type="ECO:0000313" key="8">
    <source>
        <dbReference type="EMBL" id="RRD88709.1"/>
    </source>
</evidence>
<name>A0A3P2A011_9BACE</name>